<evidence type="ECO:0000259" key="6">
    <source>
        <dbReference type="Pfam" id="PF01545"/>
    </source>
</evidence>
<keyword evidence="3 5" id="KW-1133">Transmembrane helix</keyword>
<feature type="transmembrane region" description="Helical" evidence="5">
    <location>
        <begin position="174"/>
        <end position="200"/>
    </location>
</feature>
<name>A0A367QCW8_9NOSO</name>
<feature type="transmembrane region" description="Helical" evidence="5">
    <location>
        <begin position="102"/>
        <end position="123"/>
    </location>
</feature>
<evidence type="ECO:0000256" key="4">
    <source>
        <dbReference type="ARBA" id="ARBA00023136"/>
    </source>
</evidence>
<reference evidence="7" key="1">
    <citation type="submission" date="2016-04" db="EMBL/GenBank/DDBJ databases">
        <authorList>
            <person name="Tabuchi Yagui T.R."/>
        </authorList>
    </citation>
    <scope>NUCLEOTIDE SEQUENCE [LARGE SCALE GENOMIC DNA]</scope>
    <source>
        <strain evidence="7">NIES-26</strain>
    </source>
</reference>
<protein>
    <submittedName>
        <fullName evidence="7">Cation transporter permease</fullName>
    </submittedName>
</protein>
<keyword evidence="2 5" id="KW-0812">Transmembrane</keyword>
<accession>A0A367QCW8</accession>
<dbReference type="InterPro" id="IPR002524">
    <property type="entry name" value="Cation_efflux"/>
</dbReference>
<feature type="transmembrane region" description="Helical" evidence="5">
    <location>
        <begin position="40"/>
        <end position="60"/>
    </location>
</feature>
<feature type="transmembrane region" description="Helical" evidence="5">
    <location>
        <begin position="72"/>
        <end position="90"/>
    </location>
</feature>
<evidence type="ECO:0000256" key="2">
    <source>
        <dbReference type="ARBA" id="ARBA00022692"/>
    </source>
</evidence>
<keyword evidence="4 5" id="KW-0472">Membrane</keyword>
<dbReference type="Gene3D" id="1.20.1510.10">
    <property type="entry name" value="Cation efflux protein transmembrane domain"/>
    <property type="match status" value="1"/>
</dbReference>
<dbReference type="AlphaFoldDB" id="A0A367QCW8"/>
<feature type="domain" description="Cation efflux protein transmembrane" evidence="6">
    <location>
        <begin position="40"/>
        <end position="226"/>
    </location>
</feature>
<evidence type="ECO:0000313" key="7">
    <source>
        <dbReference type="EMBL" id="RCJ21590.1"/>
    </source>
</evidence>
<dbReference type="Proteomes" id="UP000252107">
    <property type="component" value="Unassembled WGS sequence"/>
</dbReference>
<evidence type="ECO:0000313" key="8">
    <source>
        <dbReference type="Proteomes" id="UP000252107"/>
    </source>
</evidence>
<sequence>MVLSAQEHVTDSSAFDLASSQSLSSDSVPSNQVKQKVETLWTALVLLSTFFCVELSAGIWSHSLSLLADAQHVLSDVAALGLALLAIWLSNSMSKQTIFRRYRLEVLAALVNGIGLACVAAWIVKEALVRLQSPDTEILGLPMLTTALIGLAVNGLNALCLHGCSNHDLNLRGAFLHLLADLVSSVGAVLAAIAVIWLNWTWADGVISLGVAVMIALFAAYLVIQSVNCLRGQVANITNTSCLCNLQAEVYSDRSSAEKLLFPSLQELIR</sequence>
<dbReference type="InterPro" id="IPR058533">
    <property type="entry name" value="Cation_efflux_TM"/>
</dbReference>
<dbReference type="SUPFAM" id="SSF161111">
    <property type="entry name" value="Cation efflux protein transmembrane domain-like"/>
    <property type="match status" value="1"/>
</dbReference>
<dbReference type="InterPro" id="IPR027469">
    <property type="entry name" value="Cation_efflux_TMD_sf"/>
</dbReference>
<proteinExistence type="predicted"/>
<organism evidence="7 8">
    <name type="scientific">Nostoc minutum NIES-26</name>
    <dbReference type="NCBI Taxonomy" id="1844469"/>
    <lineage>
        <taxon>Bacteria</taxon>
        <taxon>Bacillati</taxon>
        <taxon>Cyanobacteriota</taxon>
        <taxon>Cyanophyceae</taxon>
        <taxon>Nostocales</taxon>
        <taxon>Nostocaceae</taxon>
        <taxon>Nostoc</taxon>
    </lineage>
</organism>
<evidence type="ECO:0000256" key="3">
    <source>
        <dbReference type="ARBA" id="ARBA00022989"/>
    </source>
</evidence>
<evidence type="ECO:0000256" key="5">
    <source>
        <dbReference type="SAM" id="Phobius"/>
    </source>
</evidence>
<comment type="subcellular location">
    <subcellularLocation>
        <location evidence="1">Membrane</location>
        <topology evidence="1">Multi-pass membrane protein</topology>
    </subcellularLocation>
</comment>
<feature type="transmembrane region" description="Helical" evidence="5">
    <location>
        <begin position="206"/>
        <end position="224"/>
    </location>
</feature>
<dbReference type="NCBIfam" id="TIGR01297">
    <property type="entry name" value="CDF"/>
    <property type="match status" value="1"/>
</dbReference>
<gene>
    <name evidence="7" type="ORF">A6770_30255</name>
</gene>
<dbReference type="EMBL" id="LXQD01000329">
    <property type="protein sequence ID" value="RCJ21590.1"/>
    <property type="molecule type" value="Genomic_DNA"/>
</dbReference>
<dbReference type="GO" id="GO:0005886">
    <property type="term" value="C:plasma membrane"/>
    <property type="evidence" value="ECO:0007669"/>
    <property type="project" value="TreeGrafter"/>
</dbReference>
<evidence type="ECO:0000256" key="1">
    <source>
        <dbReference type="ARBA" id="ARBA00004141"/>
    </source>
</evidence>
<dbReference type="PANTHER" id="PTHR11562:SF17">
    <property type="entry name" value="RE54080P-RELATED"/>
    <property type="match status" value="1"/>
</dbReference>
<dbReference type="GO" id="GO:0005385">
    <property type="term" value="F:zinc ion transmembrane transporter activity"/>
    <property type="evidence" value="ECO:0007669"/>
    <property type="project" value="TreeGrafter"/>
</dbReference>
<dbReference type="PANTHER" id="PTHR11562">
    <property type="entry name" value="CATION EFFLUX PROTEIN/ ZINC TRANSPORTER"/>
    <property type="match status" value="1"/>
</dbReference>
<comment type="caution">
    <text evidence="7">The sequence shown here is derived from an EMBL/GenBank/DDBJ whole genome shotgun (WGS) entry which is preliminary data.</text>
</comment>
<dbReference type="InterPro" id="IPR050681">
    <property type="entry name" value="CDF/SLC30A"/>
</dbReference>
<feature type="transmembrane region" description="Helical" evidence="5">
    <location>
        <begin position="143"/>
        <end position="162"/>
    </location>
</feature>
<keyword evidence="8" id="KW-1185">Reference proteome</keyword>
<dbReference type="Pfam" id="PF01545">
    <property type="entry name" value="Cation_efflux"/>
    <property type="match status" value="1"/>
</dbReference>